<dbReference type="GO" id="GO:0005886">
    <property type="term" value="C:plasma membrane"/>
    <property type="evidence" value="ECO:0007669"/>
    <property type="project" value="TreeGrafter"/>
</dbReference>
<organism evidence="4 5">
    <name type="scientific">Aphis glycines</name>
    <name type="common">Soybean aphid</name>
    <dbReference type="NCBI Taxonomy" id="307491"/>
    <lineage>
        <taxon>Eukaryota</taxon>
        <taxon>Metazoa</taxon>
        <taxon>Ecdysozoa</taxon>
        <taxon>Arthropoda</taxon>
        <taxon>Hexapoda</taxon>
        <taxon>Insecta</taxon>
        <taxon>Pterygota</taxon>
        <taxon>Neoptera</taxon>
        <taxon>Paraneoptera</taxon>
        <taxon>Hemiptera</taxon>
        <taxon>Sternorrhyncha</taxon>
        <taxon>Aphidomorpha</taxon>
        <taxon>Aphidoidea</taxon>
        <taxon>Aphididae</taxon>
        <taxon>Aphidini</taxon>
        <taxon>Aphis</taxon>
        <taxon>Aphis</taxon>
    </lineage>
</organism>
<dbReference type="Pfam" id="PF05147">
    <property type="entry name" value="LANC_like"/>
    <property type="match status" value="1"/>
</dbReference>
<dbReference type="PANTHER" id="PTHR12736">
    <property type="entry name" value="LANC-LIKE PROTEIN"/>
    <property type="match status" value="1"/>
</dbReference>
<feature type="binding site" evidence="2">
    <location>
        <position position="465"/>
    </location>
    <ligand>
        <name>Zn(2+)</name>
        <dbReference type="ChEBI" id="CHEBI:29105"/>
    </ligand>
</feature>
<dbReference type="Gene3D" id="1.50.10.10">
    <property type="match status" value="1"/>
</dbReference>
<evidence type="ECO:0000313" key="5">
    <source>
        <dbReference type="Proteomes" id="UP000475862"/>
    </source>
</evidence>
<dbReference type="InterPro" id="IPR012341">
    <property type="entry name" value="6hp_glycosidase-like_sf"/>
</dbReference>
<dbReference type="OrthoDB" id="10257263at2759"/>
<dbReference type="AlphaFoldDB" id="A0A6G0T107"/>
<dbReference type="PRINTS" id="PR01950">
    <property type="entry name" value="LANCSUPER"/>
</dbReference>
<keyword evidence="3" id="KW-0175">Coiled coil</keyword>
<dbReference type="PRINTS" id="PR01951">
    <property type="entry name" value="LANCEUKARYTE"/>
</dbReference>
<dbReference type="Proteomes" id="UP000475862">
    <property type="component" value="Unassembled WGS sequence"/>
</dbReference>
<dbReference type="PANTHER" id="PTHR12736:SF21">
    <property type="entry name" value="LANC-LIKE PROTEIN 2"/>
    <property type="match status" value="1"/>
</dbReference>
<reference evidence="4 5" key="1">
    <citation type="submission" date="2019-08" db="EMBL/GenBank/DDBJ databases">
        <title>The genome of the soybean aphid Biotype 1, its phylome, world population structure and adaptation to the North American continent.</title>
        <authorList>
            <person name="Giordano R."/>
            <person name="Donthu R.K."/>
            <person name="Hernandez A.G."/>
            <person name="Wright C.L."/>
            <person name="Zimin A.V."/>
        </authorList>
    </citation>
    <scope>NUCLEOTIDE SEQUENCE [LARGE SCALE GENOMIC DNA]</scope>
    <source>
        <tissue evidence="4">Whole aphids</tissue>
    </source>
</reference>
<comment type="similarity">
    <text evidence="1">Belongs to the LanC-like protein family.</text>
</comment>
<evidence type="ECO:0000313" key="4">
    <source>
        <dbReference type="EMBL" id="KAE9524330.1"/>
    </source>
</evidence>
<evidence type="ECO:0000256" key="1">
    <source>
        <dbReference type="ARBA" id="ARBA00007179"/>
    </source>
</evidence>
<evidence type="ECO:0000256" key="2">
    <source>
        <dbReference type="PIRSR" id="PIRSR607822-1"/>
    </source>
</evidence>
<dbReference type="InterPro" id="IPR020464">
    <property type="entry name" value="LanC-like_prot_euk"/>
</dbReference>
<protein>
    <recommendedName>
        <fullName evidence="6">LanC-like protein 2</fullName>
    </recommendedName>
</protein>
<dbReference type="GO" id="GO:0031179">
    <property type="term" value="P:peptide modification"/>
    <property type="evidence" value="ECO:0007669"/>
    <property type="project" value="InterPro"/>
</dbReference>
<evidence type="ECO:0000256" key="3">
    <source>
        <dbReference type="SAM" id="Coils"/>
    </source>
</evidence>
<name>A0A6G0T107_APHGL</name>
<dbReference type="CDD" id="cd04794">
    <property type="entry name" value="euk_LANCL"/>
    <property type="match status" value="1"/>
</dbReference>
<accession>A0A6G0T107</accession>
<dbReference type="SMART" id="SM01260">
    <property type="entry name" value="LANC_like"/>
    <property type="match status" value="1"/>
</dbReference>
<feature type="binding site" evidence="2">
    <location>
        <position position="512"/>
    </location>
    <ligand>
        <name>Zn(2+)</name>
        <dbReference type="ChEBI" id="CHEBI:29105"/>
    </ligand>
</feature>
<feature type="coiled-coil region" evidence="3">
    <location>
        <begin position="163"/>
        <end position="190"/>
    </location>
</feature>
<dbReference type="EMBL" id="VYZN01000070">
    <property type="protein sequence ID" value="KAE9524330.1"/>
    <property type="molecule type" value="Genomic_DNA"/>
</dbReference>
<sequence length="585" mass="66762">MMLLSVGVPLIPAGGSSCIGYLYYWTSAVPSQPTTQLERRARRSLSVPETLKRNISFYHYIFLRVIAGVYTIRVRVRVPDSKASRLAAVCNHDNLKPGTGYFMRYCKYLPLKTEERRRLNYNHHIHCSLFNLSSILKYPDETLYYDCITIKTGKNLIYNKLMMEDKKKTNEQKHEHIRNYKNELSLLSDEKANEVVGRSLKILKPSNVFQFKINEYVEAHMYVIDDEVQRFLKKPKPYDDELTVESIYSGMAGIALLYKLFANRTHNRDKTIEAKLIIEKCISILNKNSDSVSYLTGKSGIFVTAAEIYRDLGDIENAKKMIKKVLDLLPLALNKKLPDILLYGRAGYLYSLLLLKKLGWEDPDRDRLIRKVVSAILHNGIKTCEKDKPKKSTLMYKCHNKKYLGAAQGLSGVLQCLLLANTYLTKHELNNIVKPALDYLLTLRYTSGNLPSSMCNDPDHLVQWCQGAPGALHTYALAYNVFLDRKYFDAAVELNDVVWERGLLTKGYGLCHGVSGNSYAFLTLFQLTGKAKYLYRTARFVDWCLTTGRQRKVPDNLYSLFEGVAGVTYALIDMQCPVAANMPGF</sequence>
<dbReference type="SUPFAM" id="SSF158745">
    <property type="entry name" value="LanC-like"/>
    <property type="match status" value="1"/>
</dbReference>
<gene>
    <name evidence="4" type="ORF">AGLY_015369</name>
</gene>
<comment type="caution">
    <text evidence="4">The sequence shown here is derived from an EMBL/GenBank/DDBJ whole genome shotgun (WGS) entry which is preliminary data.</text>
</comment>
<dbReference type="InterPro" id="IPR007822">
    <property type="entry name" value="LANC-like"/>
</dbReference>
<proteinExistence type="inferred from homology"/>
<dbReference type="GO" id="GO:0005975">
    <property type="term" value="P:carbohydrate metabolic process"/>
    <property type="evidence" value="ECO:0007669"/>
    <property type="project" value="InterPro"/>
</dbReference>
<keyword evidence="2" id="KW-0862">Zinc</keyword>
<dbReference type="GO" id="GO:0046872">
    <property type="term" value="F:metal ion binding"/>
    <property type="evidence" value="ECO:0007669"/>
    <property type="project" value="UniProtKB-KW"/>
</dbReference>
<evidence type="ECO:0008006" key="6">
    <source>
        <dbReference type="Google" id="ProtNLM"/>
    </source>
</evidence>
<keyword evidence="2" id="KW-0479">Metal-binding</keyword>
<feature type="binding site" evidence="2">
    <location>
        <position position="511"/>
    </location>
    <ligand>
        <name>Zn(2+)</name>
        <dbReference type="ChEBI" id="CHEBI:29105"/>
    </ligand>
</feature>
<keyword evidence="5" id="KW-1185">Reference proteome</keyword>